<dbReference type="EMBL" id="CP012752">
    <property type="protein sequence ID" value="ALG12760.1"/>
    <property type="molecule type" value="Genomic_DNA"/>
</dbReference>
<evidence type="ECO:0000313" key="9">
    <source>
        <dbReference type="Proteomes" id="UP000063699"/>
    </source>
</evidence>
<dbReference type="Pfam" id="PF02687">
    <property type="entry name" value="FtsX"/>
    <property type="match status" value="1"/>
</dbReference>
<feature type="transmembrane region" description="Helical" evidence="6">
    <location>
        <begin position="111"/>
        <end position="131"/>
    </location>
</feature>
<reference evidence="8 9" key="1">
    <citation type="submission" date="2015-07" db="EMBL/GenBank/DDBJ databases">
        <title>Genome sequencing of Kibdelosporangium phytohabitans.</title>
        <authorList>
            <person name="Qin S."/>
            <person name="Xing K."/>
        </authorList>
    </citation>
    <scope>NUCLEOTIDE SEQUENCE [LARGE SCALE GENOMIC DNA]</scope>
    <source>
        <strain evidence="8 9">KLBMP1111</strain>
    </source>
</reference>
<name>A0A0N9HZK9_9PSEU</name>
<keyword evidence="3 6" id="KW-0812">Transmembrane</keyword>
<evidence type="ECO:0000256" key="5">
    <source>
        <dbReference type="ARBA" id="ARBA00023136"/>
    </source>
</evidence>
<evidence type="ECO:0000256" key="4">
    <source>
        <dbReference type="ARBA" id="ARBA00022989"/>
    </source>
</evidence>
<dbReference type="OrthoDB" id="9780560at2"/>
<evidence type="ECO:0000256" key="3">
    <source>
        <dbReference type="ARBA" id="ARBA00022692"/>
    </source>
</evidence>
<evidence type="ECO:0000259" key="7">
    <source>
        <dbReference type="Pfam" id="PF02687"/>
    </source>
</evidence>
<dbReference type="InterPro" id="IPR003838">
    <property type="entry name" value="ABC3_permease_C"/>
</dbReference>
<organism evidence="8 9">
    <name type="scientific">Kibdelosporangium phytohabitans</name>
    <dbReference type="NCBI Taxonomy" id="860235"/>
    <lineage>
        <taxon>Bacteria</taxon>
        <taxon>Bacillati</taxon>
        <taxon>Actinomycetota</taxon>
        <taxon>Actinomycetes</taxon>
        <taxon>Pseudonocardiales</taxon>
        <taxon>Pseudonocardiaceae</taxon>
        <taxon>Kibdelosporangium</taxon>
    </lineage>
</organism>
<keyword evidence="2" id="KW-1003">Cell membrane</keyword>
<dbReference type="STRING" id="860235.AOZ06_43175"/>
<accession>A0A0N9HZK9</accession>
<evidence type="ECO:0000313" key="8">
    <source>
        <dbReference type="EMBL" id="ALG12760.1"/>
    </source>
</evidence>
<gene>
    <name evidence="8" type="ORF">AOZ06_43175</name>
</gene>
<sequence>MKTHPVHAGYRISVASLVCCAVVIGIFILMIVARAPAWWLLPMFVVTEVVVYKTFSVTVRRRRRDVALLRCFGASRAQVFNGVIAEAAWVGVTGAVVGLVSVFVLLERMNFDLGVFAALVGAVGAVLAALVPAIRASRIPPSGPSQV</sequence>
<dbReference type="GO" id="GO:0005886">
    <property type="term" value="C:plasma membrane"/>
    <property type="evidence" value="ECO:0007669"/>
    <property type="project" value="UniProtKB-SubCell"/>
</dbReference>
<evidence type="ECO:0000256" key="1">
    <source>
        <dbReference type="ARBA" id="ARBA00004651"/>
    </source>
</evidence>
<feature type="transmembrane region" description="Helical" evidence="6">
    <location>
        <begin position="12"/>
        <end position="33"/>
    </location>
</feature>
<dbReference type="Proteomes" id="UP000063699">
    <property type="component" value="Chromosome"/>
</dbReference>
<dbReference type="RefSeq" id="WP_054294652.1">
    <property type="nucleotide sequence ID" value="NZ_CP012752.1"/>
</dbReference>
<keyword evidence="9" id="KW-1185">Reference proteome</keyword>
<comment type="subcellular location">
    <subcellularLocation>
        <location evidence="1">Cell membrane</location>
        <topology evidence="1">Multi-pass membrane protein</topology>
    </subcellularLocation>
</comment>
<dbReference type="AlphaFoldDB" id="A0A0N9HZK9"/>
<proteinExistence type="predicted"/>
<keyword evidence="5 6" id="KW-0472">Membrane</keyword>
<protein>
    <recommendedName>
        <fullName evidence="7">ABC3 transporter permease C-terminal domain-containing protein</fullName>
    </recommendedName>
</protein>
<dbReference type="KEGG" id="kphy:AOZ06_43175"/>
<keyword evidence="4 6" id="KW-1133">Transmembrane helix</keyword>
<evidence type="ECO:0000256" key="6">
    <source>
        <dbReference type="SAM" id="Phobius"/>
    </source>
</evidence>
<evidence type="ECO:0000256" key="2">
    <source>
        <dbReference type="ARBA" id="ARBA00022475"/>
    </source>
</evidence>
<feature type="transmembrane region" description="Helical" evidence="6">
    <location>
        <begin position="79"/>
        <end position="105"/>
    </location>
</feature>
<feature type="domain" description="ABC3 transporter permease C-terminal" evidence="7">
    <location>
        <begin position="45"/>
        <end position="141"/>
    </location>
</feature>